<dbReference type="EMBL" id="SMAG01000003">
    <property type="protein sequence ID" value="TCS95019.1"/>
    <property type="molecule type" value="Genomic_DNA"/>
</dbReference>
<evidence type="ECO:0000313" key="11">
    <source>
        <dbReference type="EMBL" id="TCS95019.1"/>
    </source>
</evidence>
<dbReference type="InterPro" id="IPR006667">
    <property type="entry name" value="SLC41_membr_dom"/>
</dbReference>
<comment type="function">
    <text evidence="9">Acts as a magnesium transporter.</text>
</comment>
<dbReference type="SMART" id="SM00924">
    <property type="entry name" value="MgtE_N"/>
    <property type="match status" value="1"/>
</dbReference>
<dbReference type="InterPro" id="IPR006669">
    <property type="entry name" value="MgtE_transporter"/>
</dbReference>
<dbReference type="GO" id="GO:0046872">
    <property type="term" value="F:metal ion binding"/>
    <property type="evidence" value="ECO:0007669"/>
    <property type="project" value="UniProtKB-KW"/>
</dbReference>
<keyword evidence="7 9" id="KW-0472">Membrane</keyword>
<evidence type="ECO:0000256" key="6">
    <source>
        <dbReference type="ARBA" id="ARBA00022989"/>
    </source>
</evidence>
<feature type="transmembrane region" description="Helical" evidence="9">
    <location>
        <begin position="435"/>
        <end position="453"/>
    </location>
</feature>
<evidence type="ECO:0000259" key="10">
    <source>
        <dbReference type="PROSITE" id="PS51371"/>
    </source>
</evidence>
<dbReference type="NCBIfam" id="TIGR00400">
    <property type="entry name" value="mgtE"/>
    <property type="match status" value="1"/>
</dbReference>
<dbReference type="PANTHER" id="PTHR43773:SF1">
    <property type="entry name" value="MAGNESIUM TRANSPORTER MGTE"/>
    <property type="match status" value="1"/>
</dbReference>
<keyword evidence="3 9" id="KW-0813">Transport</keyword>
<dbReference type="GO" id="GO:0015095">
    <property type="term" value="F:magnesium ion transmembrane transporter activity"/>
    <property type="evidence" value="ECO:0007669"/>
    <property type="project" value="UniProtKB-UniRule"/>
</dbReference>
<reference evidence="11 12" key="1">
    <citation type="submission" date="2019-03" db="EMBL/GenBank/DDBJ databases">
        <title>Genomic Encyclopedia of Type Strains, Phase IV (KMG-IV): sequencing the most valuable type-strain genomes for metagenomic binning, comparative biology and taxonomic classification.</title>
        <authorList>
            <person name="Goeker M."/>
        </authorList>
    </citation>
    <scope>NUCLEOTIDE SEQUENCE [LARGE SCALE GENOMIC DNA]</scope>
    <source>
        <strain evidence="11 12">DSM 45707</strain>
    </source>
</reference>
<dbReference type="InterPro" id="IPR000644">
    <property type="entry name" value="CBS_dom"/>
</dbReference>
<evidence type="ECO:0000256" key="1">
    <source>
        <dbReference type="ARBA" id="ARBA00004141"/>
    </source>
</evidence>
<dbReference type="SMART" id="SM00116">
    <property type="entry name" value="CBS"/>
    <property type="match status" value="2"/>
</dbReference>
<evidence type="ECO:0000256" key="3">
    <source>
        <dbReference type="ARBA" id="ARBA00022448"/>
    </source>
</evidence>
<feature type="transmembrane region" description="Helical" evidence="9">
    <location>
        <begin position="388"/>
        <end position="414"/>
    </location>
</feature>
<comment type="subunit">
    <text evidence="9">Homodimer.</text>
</comment>
<comment type="caution">
    <text evidence="11">The sequence shown here is derived from an EMBL/GenBank/DDBJ whole genome shotgun (WGS) entry which is preliminary data.</text>
</comment>
<dbReference type="RefSeq" id="WP_131924379.1">
    <property type="nucleotide sequence ID" value="NZ_SMAG01000003.1"/>
</dbReference>
<keyword evidence="8" id="KW-0129">CBS domain</keyword>
<protein>
    <recommendedName>
        <fullName evidence="9">Magnesium transporter MgtE</fullName>
    </recommendedName>
</protein>
<feature type="transmembrane region" description="Helical" evidence="9">
    <location>
        <begin position="287"/>
        <end position="307"/>
    </location>
</feature>
<dbReference type="SUPFAM" id="SSF54631">
    <property type="entry name" value="CBS-domain pair"/>
    <property type="match status" value="1"/>
</dbReference>
<dbReference type="CDD" id="cd04606">
    <property type="entry name" value="CBS_pair_Mg_transporter"/>
    <property type="match status" value="1"/>
</dbReference>
<comment type="similarity">
    <text evidence="2 9">Belongs to the SLC41A transporter family.</text>
</comment>
<dbReference type="SUPFAM" id="SSF158791">
    <property type="entry name" value="MgtE N-terminal domain-like"/>
    <property type="match status" value="1"/>
</dbReference>
<dbReference type="Proteomes" id="UP000294937">
    <property type="component" value="Unassembled WGS sequence"/>
</dbReference>
<proteinExistence type="inferred from homology"/>
<gene>
    <name evidence="11" type="ORF">EDD58_103444</name>
</gene>
<evidence type="ECO:0000256" key="2">
    <source>
        <dbReference type="ARBA" id="ARBA00009749"/>
    </source>
</evidence>
<dbReference type="InterPro" id="IPR036739">
    <property type="entry name" value="SLC41_membr_dom_sf"/>
</dbReference>
<dbReference type="PROSITE" id="PS51371">
    <property type="entry name" value="CBS"/>
    <property type="match status" value="2"/>
</dbReference>
<organism evidence="11 12">
    <name type="scientific">Hazenella coriacea</name>
    <dbReference type="NCBI Taxonomy" id="1179467"/>
    <lineage>
        <taxon>Bacteria</taxon>
        <taxon>Bacillati</taxon>
        <taxon>Bacillota</taxon>
        <taxon>Bacilli</taxon>
        <taxon>Bacillales</taxon>
        <taxon>Thermoactinomycetaceae</taxon>
        <taxon>Hazenella</taxon>
    </lineage>
</organism>
<dbReference type="PANTHER" id="PTHR43773">
    <property type="entry name" value="MAGNESIUM TRANSPORTER MGTE"/>
    <property type="match status" value="1"/>
</dbReference>
<keyword evidence="9" id="KW-1003">Cell membrane</keyword>
<dbReference type="Pfam" id="PF00571">
    <property type="entry name" value="CBS"/>
    <property type="match status" value="2"/>
</dbReference>
<accession>A0A4R3L5U2</accession>
<dbReference type="Gene3D" id="3.10.580.10">
    <property type="entry name" value="CBS-domain"/>
    <property type="match status" value="1"/>
</dbReference>
<evidence type="ECO:0000313" key="12">
    <source>
        <dbReference type="Proteomes" id="UP000294937"/>
    </source>
</evidence>
<dbReference type="Pfam" id="PF03448">
    <property type="entry name" value="MgtE_N"/>
    <property type="match status" value="1"/>
</dbReference>
<feature type="domain" description="CBS" evidence="10">
    <location>
        <begin position="204"/>
        <end position="262"/>
    </location>
</feature>
<dbReference type="InterPro" id="IPR006668">
    <property type="entry name" value="Mg_transptr_MgtE_intracell_dom"/>
</dbReference>
<evidence type="ECO:0000256" key="4">
    <source>
        <dbReference type="ARBA" id="ARBA00022692"/>
    </source>
</evidence>
<evidence type="ECO:0000256" key="7">
    <source>
        <dbReference type="ARBA" id="ARBA00023136"/>
    </source>
</evidence>
<evidence type="ECO:0000256" key="8">
    <source>
        <dbReference type="PROSITE-ProRule" id="PRU00703"/>
    </source>
</evidence>
<evidence type="ECO:0000256" key="9">
    <source>
        <dbReference type="RuleBase" id="RU362011"/>
    </source>
</evidence>
<dbReference type="Gene3D" id="1.10.357.20">
    <property type="entry name" value="SLC41 divalent cation transporters, integral membrane domain"/>
    <property type="match status" value="1"/>
</dbReference>
<dbReference type="GO" id="GO:0005886">
    <property type="term" value="C:plasma membrane"/>
    <property type="evidence" value="ECO:0007669"/>
    <property type="project" value="UniProtKB-SubCell"/>
</dbReference>
<keyword evidence="9" id="KW-0479">Metal-binding</keyword>
<dbReference type="Gene3D" id="1.25.60.10">
    <property type="entry name" value="MgtE N-terminal domain-like"/>
    <property type="match status" value="1"/>
</dbReference>
<evidence type="ECO:0000256" key="5">
    <source>
        <dbReference type="ARBA" id="ARBA00022842"/>
    </source>
</evidence>
<keyword evidence="5 9" id="KW-0460">Magnesium</keyword>
<sequence length="454" mass="51331">MTQEQTSIQEWLELSHALQKKDHQKTRQMIDELQPYDLGQLFFRLHDVFRKRFLSILTPIEIGQLLEELNINEQKEVIFALGPVKTVQALNQMSRDKVADLLVELDPVQAQSLLKDMDRSEANKVQELLLYPEKTAGGLMTNEYVRVYEHYTVEQAITYLRQQAPTAETIYYIYVVNQNHQLVGVVSLRELLIASSSAQVNDIMFERVISVPTDLDQEKVAHLLEQYDFLAIPVVDANEKLLGIIMVDDIIDVLIEEAHEDIAHLSAITPGEKEVLTHPFQSVRRRIPWLILLLFIGMITANLLNLFEGTIEVLPVLTLFMPMIAGMTGNTATQSLAIIIRGLASKELHKGNIRKVIRQESMVGMLIGLVCSLFIIVMISIWKHSVELGMVVGASLFFTLLIGTFVGTITPILLNKWNVDPTVASGPLITTLNDVFSLMIYFGLATFFINYLLT</sequence>
<dbReference type="InterPro" id="IPR038076">
    <property type="entry name" value="MgtE_N_sf"/>
</dbReference>
<dbReference type="SUPFAM" id="SSF161093">
    <property type="entry name" value="MgtE membrane domain-like"/>
    <property type="match status" value="1"/>
</dbReference>
<keyword evidence="6 9" id="KW-1133">Transmembrane helix</keyword>
<comment type="subcellular location">
    <subcellularLocation>
        <location evidence="9">Cell membrane</location>
        <topology evidence="9">Multi-pass membrane protein</topology>
    </subcellularLocation>
    <subcellularLocation>
        <location evidence="1">Membrane</location>
        <topology evidence="1">Multi-pass membrane protein</topology>
    </subcellularLocation>
</comment>
<dbReference type="OrthoDB" id="9790355at2"/>
<feature type="transmembrane region" description="Helical" evidence="9">
    <location>
        <begin position="319"/>
        <end position="340"/>
    </location>
</feature>
<feature type="transmembrane region" description="Helical" evidence="9">
    <location>
        <begin position="361"/>
        <end position="382"/>
    </location>
</feature>
<dbReference type="InterPro" id="IPR046342">
    <property type="entry name" value="CBS_dom_sf"/>
</dbReference>
<feature type="domain" description="CBS" evidence="10">
    <location>
        <begin position="140"/>
        <end position="203"/>
    </location>
</feature>
<keyword evidence="12" id="KW-1185">Reference proteome</keyword>
<dbReference type="AlphaFoldDB" id="A0A4R3L5U2"/>
<keyword evidence="4 9" id="KW-0812">Transmembrane</keyword>
<name>A0A4R3L5U2_9BACL</name>
<dbReference type="Pfam" id="PF01769">
    <property type="entry name" value="MgtE"/>
    <property type="match status" value="1"/>
</dbReference>